<dbReference type="RefSeq" id="WP_209909715.1">
    <property type="nucleotide sequence ID" value="NZ_BAAAMI010000016.1"/>
</dbReference>
<evidence type="ECO:0000313" key="2">
    <source>
        <dbReference type="Proteomes" id="UP000766570"/>
    </source>
</evidence>
<evidence type="ECO:0000313" key="1">
    <source>
        <dbReference type="EMBL" id="MBP2375701.1"/>
    </source>
</evidence>
<protein>
    <recommendedName>
        <fullName evidence="3">Tetratricopeptide repeat protein</fullName>
    </recommendedName>
</protein>
<comment type="caution">
    <text evidence="1">The sequence shown here is derived from an EMBL/GenBank/DDBJ whole genome shotgun (WGS) entry which is preliminary data.</text>
</comment>
<evidence type="ECO:0008006" key="3">
    <source>
        <dbReference type="Google" id="ProtNLM"/>
    </source>
</evidence>
<keyword evidence="2" id="KW-1185">Reference proteome</keyword>
<proteinExistence type="predicted"/>
<dbReference type="Proteomes" id="UP000766570">
    <property type="component" value="Unassembled WGS sequence"/>
</dbReference>
<name>A0ABS4WI60_9MICC</name>
<reference evidence="1 2" key="1">
    <citation type="submission" date="2021-03" db="EMBL/GenBank/DDBJ databases">
        <title>Sequencing the genomes of 1000 actinobacteria strains.</title>
        <authorList>
            <person name="Klenk H.-P."/>
        </authorList>
    </citation>
    <scope>NUCLEOTIDE SEQUENCE [LARGE SCALE GENOMIC DNA]</scope>
    <source>
        <strain evidence="1 2">DSM 15454</strain>
    </source>
</reference>
<organism evidence="1 2">
    <name type="scientific">Paeniglutamicibacter psychrophenolicus</name>
    <dbReference type="NCBI Taxonomy" id="257454"/>
    <lineage>
        <taxon>Bacteria</taxon>
        <taxon>Bacillati</taxon>
        <taxon>Actinomycetota</taxon>
        <taxon>Actinomycetes</taxon>
        <taxon>Micrococcales</taxon>
        <taxon>Micrococcaceae</taxon>
        <taxon>Paeniglutamicibacter</taxon>
    </lineage>
</organism>
<dbReference type="EMBL" id="JAGIOE010000001">
    <property type="protein sequence ID" value="MBP2375701.1"/>
    <property type="molecule type" value="Genomic_DNA"/>
</dbReference>
<sequence length="149" mass="15919">MIDWTTITAAISVALGGDSERGQELLMDCWNATVPADHAHRCILAHYLADTQSQLDKEVAWDQAALDEHGFLADDALAPLGIASAQGLQPSLQLNLADGYHRQGRTALAREHLDQGLAHADALDNDGYGKLILAGLNNLAQRIDASDPA</sequence>
<accession>A0ABS4WI60</accession>
<gene>
    <name evidence="1" type="ORF">JOF46_003613</name>
</gene>